<evidence type="ECO:0000313" key="2">
    <source>
        <dbReference type="Proteomes" id="UP000011758"/>
    </source>
</evidence>
<protein>
    <submittedName>
        <fullName evidence="1">Uncharacterized protein</fullName>
    </submittedName>
</protein>
<dbReference type="BioCyc" id="ECAT999415-HMP:GTTI-1324-MONOMER"/>
<dbReference type="eggNOG" id="ENOG5032S8X">
    <property type="taxonomic scope" value="Bacteria"/>
</dbReference>
<keyword evidence="2" id="KW-1185">Reference proteome</keyword>
<dbReference type="STRING" id="999415.HMPREF9943_01290"/>
<dbReference type="Proteomes" id="UP000011758">
    <property type="component" value="Unassembled WGS sequence"/>
</dbReference>
<name>M2PLD4_9FIRM</name>
<accession>M2PLD4</accession>
<dbReference type="PATRIC" id="fig|999415.3.peg.1309"/>
<evidence type="ECO:0000313" key="1">
    <source>
        <dbReference type="EMBL" id="EMD16364.1"/>
    </source>
</evidence>
<reference evidence="1 2" key="1">
    <citation type="submission" date="2013-02" db="EMBL/GenBank/DDBJ databases">
        <title>The Genome Sequence of Lactobacillus catenaformis F0143.</title>
        <authorList>
            <consortium name="The Broad Institute Genome Sequencing Platform"/>
            <person name="Earl A."/>
            <person name="Ward D."/>
            <person name="Feldgarden M."/>
            <person name="Gevers D."/>
            <person name="Izard J."/>
            <person name="Blanton J.M."/>
            <person name="Mathney J."/>
            <person name="Dewhirst F.E."/>
            <person name="Young S.K."/>
            <person name="Zeng Q."/>
            <person name="Gargeya S."/>
            <person name="Fitzgerald M."/>
            <person name="Haas B."/>
            <person name="Abouelleil A."/>
            <person name="Alvarado L."/>
            <person name="Arachchi H.M."/>
            <person name="Berlin A."/>
            <person name="Chapman S.B."/>
            <person name="Gearin G."/>
            <person name="Goldberg J."/>
            <person name="Griggs A."/>
            <person name="Gujja S."/>
            <person name="Hansen M."/>
            <person name="Heiman D."/>
            <person name="Howarth C."/>
            <person name="Larimer J."/>
            <person name="Lui A."/>
            <person name="MacDonald P.J.P."/>
            <person name="McCowen C."/>
            <person name="Montmayeur A."/>
            <person name="Murphy C."/>
            <person name="Neiman D."/>
            <person name="Pearson M."/>
            <person name="Priest M."/>
            <person name="Roberts A."/>
            <person name="Saif S."/>
            <person name="Shea T."/>
            <person name="Sisk P."/>
            <person name="Stolte C."/>
            <person name="Sykes S."/>
            <person name="Wortman J."/>
            <person name="Nusbaum C."/>
            <person name="Birren B."/>
        </authorList>
    </citation>
    <scope>NUCLEOTIDE SEQUENCE [LARGE SCALE GENOMIC DNA]</scope>
    <source>
        <strain evidence="1 2">OT 569</strain>
    </source>
</reference>
<gene>
    <name evidence="1" type="ORF">HMPREF9943_01290</name>
</gene>
<dbReference type="EMBL" id="AGEJ01000021">
    <property type="protein sequence ID" value="EMD16364.1"/>
    <property type="molecule type" value="Genomic_DNA"/>
</dbReference>
<comment type="caution">
    <text evidence="1">The sequence shown here is derived from an EMBL/GenBank/DDBJ whole genome shotgun (WGS) entry which is preliminary data.</text>
</comment>
<organism evidence="1 2">
    <name type="scientific">Eggerthia catenaformis OT 569 = DSM 20559</name>
    <dbReference type="NCBI Taxonomy" id="999415"/>
    <lineage>
        <taxon>Bacteria</taxon>
        <taxon>Bacillati</taxon>
        <taxon>Bacillota</taxon>
        <taxon>Erysipelotrichia</taxon>
        <taxon>Erysipelotrichales</taxon>
        <taxon>Coprobacillaceae</taxon>
        <taxon>Eggerthia</taxon>
    </lineage>
</organism>
<sequence>MKEYCYVEALKETKTNIEMIINHLYHLDDNNDVISEKIVKKDRIKTVLNLELGLAGYCVLLRKMHENQFISYNSKTRDDINSIIHSNRFEYTDKEVIVYSQRGREEIHLDQLLSFGQSIINSYEDTF</sequence>
<dbReference type="AlphaFoldDB" id="M2PLD4"/>
<proteinExistence type="predicted"/>